<protein>
    <recommendedName>
        <fullName evidence="1">Ubiquitin-like domain-containing protein</fullName>
    </recommendedName>
</protein>
<dbReference type="VEuPathDB" id="FungiDB:FVEG_01719"/>
<name>W7LSS2_GIBM7</name>
<evidence type="ECO:0000313" key="2">
    <source>
        <dbReference type="EMBL" id="EWG38525.1"/>
    </source>
</evidence>
<dbReference type="InterPro" id="IPR054464">
    <property type="entry name" value="ULD_fung"/>
</dbReference>
<dbReference type="OrthoDB" id="3045089at2759"/>
<dbReference type="RefSeq" id="XP_018744716.1">
    <property type="nucleotide sequence ID" value="XM_018888720.1"/>
</dbReference>
<keyword evidence="3" id="KW-1185">Reference proteome</keyword>
<evidence type="ECO:0000259" key="1">
    <source>
        <dbReference type="Pfam" id="PF22893"/>
    </source>
</evidence>
<dbReference type="Pfam" id="PF22893">
    <property type="entry name" value="ULD_2"/>
    <property type="match status" value="1"/>
</dbReference>
<dbReference type="EMBL" id="DS022243">
    <property type="protein sequence ID" value="EWG38525.1"/>
    <property type="molecule type" value="Genomic_DNA"/>
</dbReference>
<reference evidence="2 3" key="1">
    <citation type="journal article" date="2010" name="Nature">
        <title>Comparative genomics reveals mobile pathogenicity chromosomes in Fusarium.</title>
        <authorList>
            <person name="Ma L.J."/>
            <person name="van der Does H.C."/>
            <person name="Borkovich K.A."/>
            <person name="Coleman J.J."/>
            <person name="Daboussi M.J."/>
            <person name="Di Pietro A."/>
            <person name="Dufresne M."/>
            <person name="Freitag M."/>
            <person name="Grabherr M."/>
            <person name="Henrissat B."/>
            <person name="Houterman P.M."/>
            <person name="Kang S."/>
            <person name="Shim W.B."/>
            <person name="Woloshuk C."/>
            <person name="Xie X."/>
            <person name="Xu J.R."/>
            <person name="Antoniw J."/>
            <person name="Baker S.E."/>
            <person name="Bluhm B.H."/>
            <person name="Breakspear A."/>
            <person name="Brown D.W."/>
            <person name="Butchko R.A."/>
            <person name="Chapman S."/>
            <person name="Coulson R."/>
            <person name="Coutinho P.M."/>
            <person name="Danchin E.G."/>
            <person name="Diener A."/>
            <person name="Gale L.R."/>
            <person name="Gardiner D.M."/>
            <person name="Goff S."/>
            <person name="Hammond-Kosack K.E."/>
            <person name="Hilburn K."/>
            <person name="Hua-Van A."/>
            <person name="Jonkers W."/>
            <person name="Kazan K."/>
            <person name="Kodira C.D."/>
            <person name="Koehrsen M."/>
            <person name="Kumar L."/>
            <person name="Lee Y.H."/>
            <person name="Li L."/>
            <person name="Manners J.M."/>
            <person name="Miranda-Saavedra D."/>
            <person name="Mukherjee M."/>
            <person name="Park G."/>
            <person name="Park J."/>
            <person name="Park S.Y."/>
            <person name="Proctor R.H."/>
            <person name="Regev A."/>
            <person name="Ruiz-Roldan M.C."/>
            <person name="Sain D."/>
            <person name="Sakthikumar S."/>
            <person name="Sykes S."/>
            <person name="Schwartz D.C."/>
            <person name="Turgeon B.G."/>
            <person name="Wapinski I."/>
            <person name="Yoder O."/>
            <person name="Young S."/>
            <person name="Zeng Q."/>
            <person name="Zhou S."/>
            <person name="Galagan J."/>
            <person name="Cuomo C.A."/>
            <person name="Kistler H.C."/>
            <person name="Rep M."/>
        </authorList>
    </citation>
    <scope>NUCLEOTIDE SEQUENCE [LARGE SCALE GENOMIC DNA]</scope>
    <source>
        <strain evidence="3">M3125 / FGSC 7600</strain>
    </source>
</reference>
<dbReference type="PANTHER" id="PTHR38886">
    <property type="entry name" value="SESA DOMAIN-CONTAINING PROTEIN"/>
    <property type="match status" value="1"/>
</dbReference>
<sequence length="368" mass="41706">MSFGYGVGDVIALLGLFERIAIELRNYKDAPMHFQQLRAELDLLRGTLKRALSLEPESDAERETLEQIRAIVIYCAQPLQSMADKMRSKESSLGHFKTTRSLRSVGTRLHWSMVGIDDVQELRKTVMSQMAALSVLLSVQHQTSIRRLALQSHAVGATQSLMIEKHANAMAGHASNILSITSRTQSAIDNLVVSTGMQAEMHTKQTNEINESLKAMERNMHHMTLKSEQSTAVVNHQTTLITRHANTLYQLMQDIKRLFFFLARCSREMLEAISKNTRMLLDIRVQLKHIISAIEAMPLHLTLDIVRLDDVHGESWALPLQACRTWESFKEILQFVVYPNERPGARYITNNLFTVAQAKTGKEVNQET</sequence>
<accession>W7LSS2</accession>
<dbReference type="EMBL" id="CM000583">
    <property type="protein sequence ID" value="EWG38525.1"/>
    <property type="molecule type" value="Genomic_DNA"/>
</dbReference>
<dbReference type="STRING" id="334819.W7LSS2"/>
<dbReference type="Proteomes" id="UP000009096">
    <property type="component" value="Chromosome 6"/>
</dbReference>
<dbReference type="PANTHER" id="PTHR38886:SF1">
    <property type="entry name" value="NACHT-NTPASE AND P-LOOP NTPASES N-TERMINAL DOMAIN-CONTAINING PROTEIN"/>
    <property type="match status" value="1"/>
</dbReference>
<gene>
    <name evidence="2" type="ORF">FVEG_01719</name>
</gene>
<dbReference type="GeneID" id="30059986"/>
<feature type="domain" description="Ubiquitin-like" evidence="1">
    <location>
        <begin position="303"/>
        <end position="367"/>
    </location>
</feature>
<evidence type="ECO:0000313" key="3">
    <source>
        <dbReference type="Proteomes" id="UP000009096"/>
    </source>
</evidence>
<dbReference type="KEGG" id="fvr:FVEG_01719"/>
<organism evidence="2 3">
    <name type="scientific">Gibberella moniliformis (strain M3125 / FGSC 7600)</name>
    <name type="common">Maize ear and stalk rot fungus</name>
    <name type="synonym">Fusarium verticillioides</name>
    <dbReference type="NCBI Taxonomy" id="334819"/>
    <lineage>
        <taxon>Eukaryota</taxon>
        <taxon>Fungi</taxon>
        <taxon>Dikarya</taxon>
        <taxon>Ascomycota</taxon>
        <taxon>Pezizomycotina</taxon>
        <taxon>Sordariomycetes</taxon>
        <taxon>Hypocreomycetidae</taxon>
        <taxon>Hypocreales</taxon>
        <taxon>Nectriaceae</taxon>
        <taxon>Fusarium</taxon>
        <taxon>Fusarium fujikuroi species complex</taxon>
    </lineage>
</organism>
<proteinExistence type="predicted"/>
<dbReference type="AlphaFoldDB" id="W7LSS2"/>